<dbReference type="InterPro" id="IPR033124">
    <property type="entry name" value="Ser_caboxypep_his_AS"/>
</dbReference>
<dbReference type="Proteomes" id="UP001176961">
    <property type="component" value="Unassembled WGS sequence"/>
</dbReference>
<dbReference type="SUPFAM" id="SSF53474">
    <property type="entry name" value="alpha/beta-Hydrolases"/>
    <property type="match status" value="2"/>
</dbReference>
<accession>A0AA36HCQ8</accession>
<feature type="compositionally biased region" description="Low complexity" evidence="7">
    <location>
        <begin position="421"/>
        <end position="435"/>
    </location>
</feature>
<evidence type="ECO:0000313" key="9">
    <source>
        <dbReference type="Proteomes" id="UP001176961"/>
    </source>
</evidence>
<dbReference type="GO" id="GO:0004185">
    <property type="term" value="F:serine-type carboxypeptidase activity"/>
    <property type="evidence" value="ECO:0007669"/>
    <property type="project" value="InterPro"/>
</dbReference>
<sequence>MDYQQASQFMPTIAGYVKAWSENVVQLTVKGSGHFVPMDRPAQTLHMLVNFLRNNYNYSTPIFDVDTTPQPTISTPVSPPPNCTRKACGIRACGPSHCTAAYMAQWWTRIKPLGSPLFLENGPFSIGKDGITVTSNPHPWNKFANVLYLESPVGVGYSHSTDGVLPQYSDELVRKTMQFWWISSVSIRNTVLDPFIPLTGNNYDSSDPYMGYYCYMSDALSNYLNLDSVRSALNIPAAASKWIADGGIIAVYNQTNPSAAPSFDYIINSPYYNASNFTILLCSRDVDTICNWMGAEWYTTEYFAGNLGLPLPTREPWIYQTDPDNYPTLGGFARKYAKDIDVLTVKGSRHFVPLDRPMQALQMIYNWINRADYSTPLNITQPTTTPIPTTTTTPITTQSTASAVTVDESTPKPHSVGTPKAGDTTAATSSGTSPANILTSVQSAPPITEYTVTPTTSGLSNLSMLQGLMLYIALRILA</sequence>
<feature type="region of interest" description="Disordered" evidence="7">
    <location>
        <begin position="402"/>
        <end position="435"/>
    </location>
</feature>
<evidence type="ECO:0000256" key="7">
    <source>
        <dbReference type="SAM" id="MobiDB-lite"/>
    </source>
</evidence>
<evidence type="ECO:0000256" key="4">
    <source>
        <dbReference type="ARBA" id="ARBA00022729"/>
    </source>
</evidence>
<dbReference type="PROSITE" id="PS00560">
    <property type="entry name" value="CARBOXYPEPT_SER_HIS"/>
    <property type="match status" value="1"/>
</dbReference>
<dbReference type="PRINTS" id="PR00724">
    <property type="entry name" value="CRBOXYPTASEC"/>
</dbReference>
<keyword evidence="5" id="KW-0378">Hydrolase</keyword>
<comment type="similarity">
    <text evidence="1">Belongs to the peptidase S10 family.</text>
</comment>
<evidence type="ECO:0000256" key="1">
    <source>
        <dbReference type="ARBA" id="ARBA00009431"/>
    </source>
</evidence>
<reference evidence="8" key="1">
    <citation type="submission" date="2023-07" db="EMBL/GenBank/DDBJ databases">
        <authorList>
            <consortium name="CYATHOMIX"/>
        </authorList>
    </citation>
    <scope>NUCLEOTIDE SEQUENCE</scope>
    <source>
        <strain evidence="8">N/A</strain>
    </source>
</reference>
<proteinExistence type="inferred from homology"/>
<dbReference type="Pfam" id="PF00450">
    <property type="entry name" value="Peptidase_S10"/>
    <property type="match status" value="3"/>
</dbReference>
<gene>
    <name evidence="8" type="ORF">CYNAS_LOCUS20324</name>
</gene>
<keyword evidence="2" id="KW-0121">Carboxypeptidase</keyword>
<evidence type="ECO:0000256" key="3">
    <source>
        <dbReference type="ARBA" id="ARBA00022670"/>
    </source>
</evidence>
<evidence type="ECO:0008006" key="10">
    <source>
        <dbReference type="Google" id="ProtNLM"/>
    </source>
</evidence>
<dbReference type="AlphaFoldDB" id="A0AA36HCQ8"/>
<dbReference type="GO" id="GO:0006508">
    <property type="term" value="P:proteolysis"/>
    <property type="evidence" value="ECO:0007669"/>
    <property type="project" value="UniProtKB-KW"/>
</dbReference>
<dbReference type="PANTHER" id="PTHR11802">
    <property type="entry name" value="SERINE PROTEASE FAMILY S10 SERINE CARBOXYPEPTIDASE"/>
    <property type="match status" value="1"/>
</dbReference>
<dbReference type="InterPro" id="IPR001563">
    <property type="entry name" value="Peptidase_S10"/>
</dbReference>
<protein>
    <recommendedName>
        <fullName evidence="10">Serine carboxypeptidase</fullName>
    </recommendedName>
</protein>
<keyword evidence="6" id="KW-0325">Glycoprotein</keyword>
<evidence type="ECO:0000256" key="6">
    <source>
        <dbReference type="ARBA" id="ARBA00023180"/>
    </source>
</evidence>
<evidence type="ECO:0000256" key="5">
    <source>
        <dbReference type="ARBA" id="ARBA00022801"/>
    </source>
</evidence>
<keyword evidence="4" id="KW-0732">Signal</keyword>
<dbReference type="Gene3D" id="3.40.50.12670">
    <property type="match status" value="1"/>
</dbReference>
<keyword evidence="9" id="KW-1185">Reference proteome</keyword>
<evidence type="ECO:0000256" key="2">
    <source>
        <dbReference type="ARBA" id="ARBA00022645"/>
    </source>
</evidence>
<dbReference type="Gene3D" id="3.40.50.1820">
    <property type="entry name" value="alpha/beta hydrolase"/>
    <property type="match status" value="2"/>
</dbReference>
<comment type="caution">
    <text evidence="8">The sequence shown here is derived from an EMBL/GenBank/DDBJ whole genome shotgun (WGS) entry which is preliminary data.</text>
</comment>
<dbReference type="EMBL" id="CATQJL010000316">
    <property type="protein sequence ID" value="CAJ0608341.1"/>
    <property type="molecule type" value="Genomic_DNA"/>
</dbReference>
<dbReference type="PANTHER" id="PTHR11802:SF3">
    <property type="entry name" value="RETINOID-INDUCIBLE SERINE CARBOXYPEPTIDASE"/>
    <property type="match status" value="1"/>
</dbReference>
<organism evidence="8 9">
    <name type="scientific">Cylicocyclus nassatus</name>
    <name type="common">Nematode worm</name>
    <dbReference type="NCBI Taxonomy" id="53992"/>
    <lineage>
        <taxon>Eukaryota</taxon>
        <taxon>Metazoa</taxon>
        <taxon>Ecdysozoa</taxon>
        <taxon>Nematoda</taxon>
        <taxon>Chromadorea</taxon>
        <taxon>Rhabditida</taxon>
        <taxon>Rhabditina</taxon>
        <taxon>Rhabditomorpha</taxon>
        <taxon>Strongyloidea</taxon>
        <taxon>Strongylidae</taxon>
        <taxon>Cylicocyclus</taxon>
    </lineage>
</organism>
<name>A0AA36HCQ8_CYLNA</name>
<keyword evidence="3" id="KW-0645">Protease</keyword>
<evidence type="ECO:0000313" key="8">
    <source>
        <dbReference type="EMBL" id="CAJ0608341.1"/>
    </source>
</evidence>
<dbReference type="InterPro" id="IPR029058">
    <property type="entry name" value="AB_hydrolase_fold"/>
</dbReference>